<dbReference type="RefSeq" id="WP_053200071.1">
    <property type="nucleotide sequence ID" value="NZ_CP011409.1"/>
</dbReference>
<evidence type="ECO:0000259" key="5">
    <source>
        <dbReference type="PROSITE" id="PS50931"/>
    </source>
</evidence>
<keyword evidence="4" id="KW-0804">Transcription</keyword>
<dbReference type="PANTHER" id="PTHR30537">
    <property type="entry name" value="HTH-TYPE TRANSCRIPTIONAL REGULATOR"/>
    <property type="match status" value="1"/>
</dbReference>
<dbReference type="InterPro" id="IPR058163">
    <property type="entry name" value="LysR-type_TF_proteobact-type"/>
</dbReference>
<accession>A0ABN4I0F2</accession>
<dbReference type="Proteomes" id="UP000063429">
    <property type="component" value="Chromosome"/>
</dbReference>
<dbReference type="InterPro" id="IPR036388">
    <property type="entry name" value="WH-like_DNA-bd_sf"/>
</dbReference>
<evidence type="ECO:0000256" key="3">
    <source>
        <dbReference type="ARBA" id="ARBA00023125"/>
    </source>
</evidence>
<proteinExistence type="inferred from homology"/>
<reference evidence="7" key="1">
    <citation type="journal article" date="2015" name="Genome Announc.">
        <title>Complete Genome Sequence of Herbaspirillum hiltneri N3 (DSM 17495), Isolated from Surface-Sterilized Wheat Roots.</title>
        <authorList>
            <person name="Guizelini D."/>
            <person name="Saizaki P.M."/>
            <person name="Coimbra N.A."/>
            <person name="Weiss V.A."/>
            <person name="Faoro H."/>
            <person name="Sfeir M.Z."/>
            <person name="Baura V.A."/>
            <person name="Monteiro R.A."/>
            <person name="Chubatsu L.S."/>
            <person name="Souza E.M."/>
            <person name="Cruz L.M."/>
            <person name="Pedrosa F.O."/>
            <person name="Raittz R.T."/>
            <person name="Marchaukoski J.N."/>
            <person name="Steffens M.B."/>
        </authorList>
    </citation>
    <scope>NUCLEOTIDE SEQUENCE [LARGE SCALE GENOMIC DNA]</scope>
    <source>
        <strain evidence="7">N3</strain>
    </source>
</reference>
<organism evidence="6 7">
    <name type="scientific">Herbaspirillum hiltneri N3</name>
    <dbReference type="NCBI Taxonomy" id="1262470"/>
    <lineage>
        <taxon>Bacteria</taxon>
        <taxon>Pseudomonadati</taxon>
        <taxon>Pseudomonadota</taxon>
        <taxon>Betaproteobacteria</taxon>
        <taxon>Burkholderiales</taxon>
        <taxon>Oxalobacteraceae</taxon>
        <taxon>Herbaspirillum</taxon>
    </lineage>
</organism>
<evidence type="ECO:0000256" key="2">
    <source>
        <dbReference type="ARBA" id="ARBA00023015"/>
    </source>
</evidence>
<dbReference type="Pfam" id="PF00126">
    <property type="entry name" value="HTH_1"/>
    <property type="match status" value="1"/>
</dbReference>
<evidence type="ECO:0000313" key="6">
    <source>
        <dbReference type="EMBL" id="AKZ64495.1"/>
    </source>
</evidence>
<evidence type="ECO:0000256" key="1">
    <source>
        <dbReference type="ARBA" id="ARBA00009437"/>
    </source>
</evidence>
<sequence length="302" mass="33315">MSEDKLNGISTFLTVVEAGSFAAAAIRINVTRSAVAKSIAKLEARLGVRLFHRTTRQQTLTDEGGRYYEHCSRLMANLRDMESALHDGRQGLEGRIRVSAPLLFGRRCVAPVLRSLMRAHPRLELEAEFSDMIVDVLADGFDLAIRIGSIADSTSLVARKIGRQQMAIFASPAYLAANGRPSSVADLRQHTGILYGRTPQARIWRVRDVDGSSQEVLLHGRERYDDLQVVADSAVQGGGLAWLPRWLGAPHVAAGELELVMDMDRVLSVDIHAVWPQNKYLPLRTRTLIDALTAEVPILMGE</sequence>
<dbReference type="SUPFAM" id="SSF53850">
    <property type="entry name" value="Periplasmic binding protein-like II"/>
    <property type="match status" value="1"/>
</dbReference>
<feature type="domain" description="HTH lysR-type" evidence="5">
    <location>
        <begin position="4"/>
        <end position="61"/>
    </location>
</feature>
<keyword evidence="7" id="KW-1185">Reference proteome</keyword>
<dbReference type="CDD" id="cd08475">
    <property type="entry name" value="PBP2_CrgA_like_6"/>
    <property type="match status" value="1"/>
</dbReference>
<evidence type="ECO:0000256" key="4">
    <source>
        <dbReference type="ARBA" id="ARBA00023163"/>
    </source>
</evidence>
<gene>
    <name evidence="6" type="ORF">F506_19170</name>
</gene>
<dbReference type="Gene3D" id="1.10.10.10">
    <property type="entry name" value="Winged helix-like DNA-binding domain superfamily/Winged helix DNA-binding domain"/>
    <property type="match status" value="1"/>
</dbReference>
<dbReference type="Gene3D" id="3.40.190.290">
    <property type="match status" value="1"/>
</dbReference>
<dbReference type="InterPro" id="IPR036390">
    <property type="entry name" value="WH_DNA-bd_sf"/>
</dbReference>
<dbReference type="Pfam" id="PF03466">
    <property type="entry name" value="LysR_substrate"/>
    <property type="match status" value="1"/>
</dbReference>
<keyword evidence="3" id="KW-0238">DNA-binding</keyword>
<evidence type="ECO:0000313" key="7">
    <source>
        <dbReference type="Proteomes" id="UP000063429"/>
    </source>
</evidence>
<protein>
    <submittedName>
        <fullName evidence="6">LysR family transcriptional regulator</fullName>
    </submittedName>
</protein>
<name>A0ABN4I0F2_9BURK</name>
<dbReference type="InterPro" id="IPR005119">
    <property type="entry name" value="LysR_subst-bd"/>
</dbReference>
<dbReference type="InterPro" id="IPR000847">
    <property type="entry name" value="LysR_HTH_N"/>
</dbReference>
<dbReference type="PROSITE" id="PS50931">
    <property type="entry name" value="HTH_LYSR"/>
    <property type="match status" value="1"/>
</dbReference>
<dbReference type="SUPFAM" id="SSF46785">
    <property type="entry name" value="Winged helix' DNA-binding domain"/>
    <property type="match status" value="1"/>
</dbReference>
<dbReference type="PANTHER" id="PTHR30537:SF5">
    <property type="entry name" value="HTH-TYPE TRANSCRIPTIONAL ACTIVATOR TTDR-RELATED"/>
    <property type="match status" value="1"/>
</dbReference>
<dbReference type="EMBL" id="CP011409">
    <property type="protein sequence ID" value="AKZ64495.1"/>
    <property type="molecule type" value="Genomic_DNA"/>
</dbReference>
<keyword evidence="2" id="KW-0805">Transcription regulation</keyword>
<dbReference type="PRINTS" id="PR00039">
    <property type="entry name" value="HTHLYSR"/>
</dbReference>
<comment type="similarity">
    <text evidence="1">Belongs to the LysR transcriptional regulatory family.</text>
</comment>